<feature type="transmembrane region" description="Helical" evidence="13">
    <location>
        <begin position="1080"/>
        <end position="1097"/>
    </location>
</feature>
<dbReference type="Pfam" id="PF00005">
    <property type="entry name" value="ABC_tran"/>
    <property type="match status" value="2"/>
</dbReference>
<keyword evidence="9 13" id="KW-1133">Transmembrane helix</keyword>
<feature type="transmembrane region" description="Helical" evidence="13">
    <location>
        <begin position="509"/>
        <end position="532"/>
    </location>
</feature>
<feature type="transmembrane region" description="Helical" evidence="13">
    <location>
        <begin position="333"/>
        <end position="355"/>
    </location>
</feature>
<dbReference type="GO" id="GO:0090374">
    <property type="term" value="P:oligopeptide export from mitochondrion"/>
    <property type="evidence" value="ECO:0007669"/>
    <property type="project" value="TreeGrafter"/>
</dbReference>
<dbReference type="SUPFAM" id="SSF90123">
    <property type="entry name" value="ABC transporter transmembrane region"/>
    <property type="match status" value="2"/>
</dbReference>
<evidence type="ECO:0000256" key="8">
    <source>
        <dbReference type="ARBA" id="ARBA00022967"/>
    </source>
</evidence>
<evidence type="ECO:0000256" key="6">
    <source>
        <dbReference type="ARBA" id="ARBA00022741"/>
    </source>
</evidence>
<dbReference type="GO" id="GO:0005743">
    <property type="term" value="C:mitochondrial inner membrane"/>
    <property type="evidence" value="ECO:0007669"/>
    <property type="project" value="TreeGrafter"/>
</dbReference>
<evidence type="ECO:0000256" key="10">
    <source>
        <dbReference type="ARBA" id="ARBA00023136"/>
    </source>
</evidence>
<keyword evidence="4 13" id="KW-0812">Transmembrane</keyword>
<dbReference type="FunFam" id="3.40.50.300:FF:000479">
    <property type="entry name" value="Multidrug resistance protein 1A"/>
    <property type="match status" value="1"/>
</dbReference>
<feature type="transmembrane region" description="Helical" evidence="13">
    <location>
        <begin position="544"/>
        <end position="567"/>
    </location>
</feature>
<name>A0A814HXT5_9BILA</name>
<sequence>MMDPERWKRAMKEAGFRQIVSCPSDLNPVLDVEKHMLVCSKQPETEIELHNRAVQKCWWEGFRPSDSLQALQNDTHRTIEALSKQSVPLATESEEWQIQPAQVESMMQEIWCELLGHKTINVNSSFASLGGESLVTIRMIQVVRRFHLNEISISNEHKIVHSNDNYISDSDEIINDVQEKHFEGELDDVATIQQIQTNMTVPPGGSEMSEQTPAHQKRSGFLSKILLFRKSEKSKKTETRHLKLYELYRFANKMDVLLMIIGTIAAITIGALFPLLMVLYQRVINSLVELGKLQTSVNASTVMPINFGECSILSNNSTRIQPPQDVILAIIKYYVLLGFINILCYWIAWASWNIAAERQIRRMRYALFRNILRQEIGWFDVHNAGGLNNRLITDLDTIKDGINEKMPDFISLLARTLGALIYTLTIGWKLTLVFLSVSPLIIITFNLVVKVVIKYTSKETEAFALASSVAQEVLQNIRTVTAFHGQAKEEERFVKNLIVAKKIGIKKGLYMGICQGLSQLFTFLSFTLTFWYGPQLVRTDCTHYSPGTLLVVFAASYVATNSMSLFIPNIQNFAEALASASYVFDIIDRQTKIDASSADGDKPQNIIGDIEFDSVTFTYPARQKASILNKLSLKIPSGKTVALVGTSGCGKSTIIQLIQRFYDPDEGQILLDGKDIKTLNIAWLRSHIGIVSQEPVLFTGSIEENIRFGKENATDDEVQTAAKIANAHEFIMTFPENYKTLSGDKLSGGQKQRIAIARALISNPKILLLDEATSALDNTSERIVQDALDKAKQGRTTIVIAHRLSTIRNADLIIGLEHGQVLEYGTHDDLMEQKGLYYVLVTAQTQKEKEKEKEKEDDPDIDKEDDEVEIDFVQQNSTPHSYLKQSSALGNDLDDNDDEDKEIAFDNSSTKKKKCFRTPFALKMLKLNAPEWRWILLGTICSIIYGAMQPLFSLLFAQVYGLFAIPSIEEQERLTRIYAGSIFAIGFAGGVALLLSSFGFAKSGEALTMRMRKLTFSAILRQEMNYFDYESNSVGAIITRLSTDASALKGMTGARIGIILQASSTIITALAVSFSASWKLALVVICFIPLMMLNGVLQGNKQGKAGQSKDKDSFAEQGGQYATQAIEHIRTVVSLHQENHFINLYENAFNQEFKKQMCRIHLIGIGNGIANSVFYFLHSANFSYGSKLVADGEMQFNGVVRIFSAITYAMTTVGRSMSLIPDYSKAKKAALRIIRINERKSQINPHDESGIILNEVIGNIEFHDVRFRYSSRPTVRVLRDFSLKCSTGATTALVGPSGGGKSTIVALLQRFYDPLKGKILLDGHDIKVLNLRWLRSFMGLVQQEPVLFNLSIRDNIAYGDNSREVKQDEIQVAARMANIHELIISLPKGYETLCGAKGSQLSGGQKQRIAIARALIRSPKILLLDEATSALDNKSEKIVQAALDKARSGRTCLTIAHRLSTIRNSETIAVVDRGKMKEEVSEKFYFRLKATELYLEIVKGEFEFQKERLQKLIDQFPQDRYEVPSTQIDDDDGEEPLDNEVFTQKSLSQRQETINNQKGSELFKKYIGIAHKRAQLEIEREVHFLSERGVQETPVGTQEPKDLNPVMRVDFLLQTKAYQDLGTTNPLESLVERTNNFLYGLWYNKHITQKQYEKLKVNKEKAELAHLYFLPKAHKPGTPLRPIMSGLKSPTIEISRWLDSLLRSLFDRLAINTTVKNGLQLLQQVERWSATYLTPATSFVTMDVTDLYTMIPQEGGVTAIKKLMEAFGLKQIDGVKKEIILALTRFVITNNYFYLDGSYYRQIRGGAMGSPLTLTIANAYMYFVERPISKWANKTCSLYFRYIDDLFIMSNVHADILKGLTI</sequence>
<dbReference type="InterPro" id="IPR036640">
    <property type="entry name" value="ABC1_TM_sf"/>
</dbReference>
<dbReference type="GO" id="GO:0015421">
    <property type="term" value="F:ABC-type oligopeptide transporter activity"/>
    <property type="evidence" value="ECO:0007669"/>
    <property type="project" value="TreeGrafter"/>
</dbReference>
<dbReference type="Gene3D" id="1.10.1200.10">
    <property type="entry name" value="ACP-like"/>
    <property type="match status" value="1"/>
</dbReference>
<dbReference type="InterPro" id="IPR036736">
    <property type="entry name" value="ACP-like_sf"/>
</dbReference>
<dbReference type="FunFam" id="1.20.1560.10:FF:000009">
    <property type="entry name" value="ABC transporter B family member 1"/>
    <property type="match status" value="1"/>
</dbReference>
<reference evidence="17" key="1">
    <citation type="submission" date="2021-02" db="EMBL/GenBank/DDBJ databases">
        <authorList>
            <person name="Nowell W R."/>
        </authorList>
    </citation>
    <scope>NUCLEOTIDE SEQUENCE</scope>
</reference>
<evidence type="ECO:0000256" key="11">
    <source>
        <dbReference type="ARBA" id="ARBA00023180"/>
    </source>
</evidence>
<feature type="transmembrane region" description="Helical" evidence="13">
    <location>
        <begin position="256"/>
        <end position="280"/>
    </location>
</feature>
<gene>
    <name evidence="17" type="ORF">ZHD862_LOCUS13210</name>
</gene>
<dbReference type="InterPro" id="IPR000477">
    <property type="entry name" value="RT_dom"/>
</dbReference>
<dbReference type="Gene3D" id="1.20.1560.10">
    <property type="entry name" value="ABC transporter type 1, transmembrane domain"/>
    <property type="match status" value="2"/>
</dbReference>
<dbReference type="GO" id="GO:0016887">
    <property type="term" value="F:ATP hydrolysis activity"/>
    <property type="evidence" value="ECO:0007669"/>
    <property type="project" value="InterPro"/>
</dbReference>
<feature type="transmembrane region" description="Helical" evidence="13">
    <location>
        <begin position="1056"/>
        <end position="1074"/>
    </location>
</feature>
<organism evidence="17 18">
    <name type="scientific">Rotaria sordida</name>
    <dbReference type="NCBI Taxonomy" id="392033"/>
    <lineage>
        <taxon>Eukaryota</taxon>
        <taxon>Metazoa</taxon>
        <taxon>Spiralia</taxon>
        <taxon>Gnathifera</taxon>
        <taxon>Rotifera</taxon>
        <taxon>Eurotatoria</taxon>
        <taxon>Bdelloidea</taxon>
        <taxon>Philodinida</taxon>
        <taxon>Philodinidae</taxon>
        <taxon>Rotaria</taxon>
    </lineage>
</organism>
<comment type="subcellular location">
    <subcellularLocation>
        <location evidence="1">Membrane</location>
        <topology evidence="1">Multi-pass membrane protein</topology>
    </subcellularLocation>
</comment>
<dbReference type="InterPro" id="IPR003439">
    <property type="entry name" value="ABC_transporter-like_ATP-bd"/>
</dbReference>
<feature type="domain" description="Reverse transcriptase" evidence="14">
    <location>
        <begin position="1651"/>
        <end position="1862"/>
    </location>
</feature>
<evidence type="ECO:0000259" key="14">
    <source>
        <dbReference type="PROSITE" id="PS50878"/>
    </source>
</evidence>
<keyword evidence="10 13" id="KW-0472">Membrane</keyword>
<feature type="region of interest" description="Disordered" evidence="12">
    <location>
        <begin position="847"/>
        <end position="866"/>
    </location>
</feature>
<evidence type="ECO:0000256" key="7">
    <source>
        <dbReference type="ARBA" id="ARBA00022840"/>
    </source>
</evidence>
<feature type="transmembrane region" description="Helical" evidence="13">
    <location>
        <begin position="1160"/>
        <end position="1177"/>
    </location>
</feature>
<feature type="transmembrane region" description="Helical" evidence="13">
    <location>
        <begin position="934"/>
        <end position="957"/>
    </location>
</feature>
<dbReference type="PANTHER" id="PTHR43394">
    <property type="entry name" value="ATP-DEPENDENT PERMEASE MDL1, MITOCHONDRIAL"/>
    <property type="match status" value="1"/>
</dbReference>
<dbReference type="PANTHER" id="PTHR43394:SF27">
    <property type="entry name" value="ATP-DEPENDENT TRANSLOCASE ABCB1-LIKE"/>
    <property type="match status" value="1"/>
</dbReference>
<evidence type="ECO:0000256" key="1">
    <source>
        <dbReference type="ARBA" id="ARBA00004141"/>
    </source>
</evidence>
<dbReference type="SUPFAM" id="SSF47336">
    <property type="entry name" value="ACP-like"/>
    <property type="match status" value="1"/>
</dbReference>
<evidence type="ECO:0000256" key="13">
    <source>
        <dbReference type="SAM" id="Phobius"/>
    </source>
</evidence>
<evidence type="ECO:0000256" key="5">
    <source>
        <dbReference type="ARBA" id="ARBA00022737"/>
    </source>
</evidence>
<comment type="caution">
    <text evidence="17">The sequence shown here is derived from an EMBL/GenBank/DDBJ whole genome shotgun (WGS) entry which is preliminary data.</text>
</comment>
<dbReference type="PROSITE" id="PS50878">
    <property type="entry name" value="RT_POL"/>
    <property type="match status" value="1"/>
</dbReference>
<dbReference type="CDD" id="cd03249">
    <property type="entry name" value="ABC_MTABC3_MDL1_MDL2"/>
    <property type="match status" value="2"/>
</dbReference>
<dbReference type="InterPro" id="IPR003593">
    <property type="entry name" value="AAA+_ATPase"/>
</dbReference>
<feature type="compositionally biased region" description="Basic and acidic residues" evidence="12">
    <location>
        <begin position="847"/>
        <end position="856"/>
    </location>
</feature>
<dbReference type="Gene3D" id="3.40.50.300">
    <property type="entry name" value="P-loop containing nucleotide triphosphate hydrolases"/>
    <property type="match status" value="2"/>
</dbReference>
<feature type="domain" description="ABC transporter" evidence="15">
    <location>
        <begin position="610"/>
        <end position="843"/>
    </location>
</feature>
<evidence type="ECO:0000259" key="16">
    <source>
        <dbReference type="PROSITE" id="PS50929"/>
    </source>
</evidence>
<dbReference type="PROSITE" id="PS50893">
    <property type="entry name" value="ABC_TRANSPORTER_2"/>
    <property type="match status" value="2"/>
</dbReference>
<dbReference type="SUPFAM" id="SSF52540">
    <property type="entry name" value="P-loop containing nucleoside triphosphate hydrolases"/>
    <property type="match status" value="2"/>
</dbReference>
<feature type="transmembrane region" description="Helical" evidence="13">
    <location>
        <begin position="977"/>
        <end position="1001"/>
    </location>
</feature>
<protein>
    <submittedName>
        <fullName evidence="17">Uncharacterized protein</fullName>
    </submittedName>
</protein>
<evidence type="ECO:0000259" key="15">
    <source>
        <dbReference type="PROSITE" id="PS50893"/>
    </source>
</evidence>
<feature type="compositionally biased region" description="Acidic residues" evidence="12">
    <location>
        <begin position="857"/>
        <end position="866"/>
    </location>
</feature>
<keyword evidence="11" id="KW-0325">Glycoprotein</keyword>
<dbReference type="SMART" id="SM00382">
    <property type="entry name" value="AAA"/>
    <property type="match status" value="2"/>
</dbReference>
<keyword evidence="5" id="KW-0677">Repeat</keyword>
<dbReference type="CDD" id="cd18577">
    <property type="entry name" value="ABC_6TM_Pgp_ABCB1_D1_like"/>
    <property type="match status" value="1"/>
</dbReference>
<evidence type="ECO:0000256" key="2">
    <source>
        <dbReference type="ARBA" id="ARBA00007577"/>
    </source>
</evidence>
<keyword evidence="3" id="KW-0813">Transport</keyword>
<dbReference type="Pfam" id="PF00664">
    <property type="entry name" value="ABC_membrane"/>
    <property type="match status" value="2"/>
</dbReference>
<keyword evidence="8" id="KW-1278">Translocase</keyword>
<feature type="domain" description="ABC transporter" evidence="15">
    <location>
        <begin position="1260"/>
        <end position="1498"/>
    </location>
</feature>
<dbReference type="InterPro" id="IPR017871">
    <property type="entry name" value="ABC_transporter-like_CS"/>
</dbReference>
<dbReference type="FunFam" id="1.20.1560.10:FF:000018">
    <property type="entry name" value="ATP-binding cassette subfamily B member 11"/>
    <property type="match status" value="1"/>
</dbReference>
<dbReference type="InterPro" id="IPR027417">
    <property type="entry name" value="P-loop_NTPase"/>
</dbReference>
<evidence type="ECO:0000256" key="9">
    <source>
        <dbReference type="ARBA" id="ARBA00022989"/>
    </source>
</evidence>
<comment type="similarity">
    <text evidence="2">Belongs to the ABC transporter superfamily. ABCB family. Multidrug resistance exporter (TC 3.A.1.201) subfamily.</text>
</comment>
<accession>A0A814HXT5</accession>
<dbReference type="InterPro" id="IPR039421">
    <property type="entry name" value="Type_1_exporter"/>
</dbReference>
<keyword evidence="7" id="KW-0067">ATP-binding</keyword>
<evidence type="ECO:0000256" key="12">
    <source>
        <dbReference type="SAM" id="MobiDB-lite"/>
    </source>
</evidence>
<dbReference type="Proteomes" id="UP000663864">
    <property type="component" value="Unassembled WGS sequence"/>
</dbReference>
<dbReference type="CDD" id="cd18578">
    <property type="entry name" value="ABC_6TM_Pgp_ABCB1_D2_like"/>
    <property type="match status" value="1"/>
</dbReference>
<keyword evidence="6" id="KW-0547">Nucleotide-binding</keyword>
<proteinExistence type="inferred from homology"/>
<feature type="domain" description="ABC transmembrane type-1" evidence="16">
    <location>
        <begin position="260"/>
        <end position="575"/>
    </location>
</feature>
<dbReference type="EMBL" id="CAJNOT010000537">
    <property type="protein sequence ID" value="CAF1014545.1"/>
    <property type="molecule type" value="Genomic_DNA"/>
</dbReference>
<evidence type="ECO:0000313" key="18">
    <source>
        <dbReference type="Proteomes" id="UP000663864"/>
    </source>
</evidence>
<evidence type="ECO:0000256" key="4">
    <source>
        <dbReference type="ARBA" id="ARBA00022692"/>
    </source>
</evidence>
<dbReference type="FunFam" id="3.40.50.300:FF:000205">
    <property type="entry name" value="ABC transporter B family member 4"/>
    <property type="match status" value="1"/>
</dbReference>
<dbReference type="PROSITE" id="PS50929">
    <property type="entry name" value="ABC_TM1F"/>
    <property type="match status" value="2"/>
</dbReference>
<evidence type="ECO:0000313" key="17">
    <source>
        <dbReference type="EMBL" id="CAF1014545.1"/>
    </source>
</evidence>
<feature type="transmembrane region" description="Helical" evidence="13">
    <location>
        <begin position="409"/>
        <end position="428"/>
    </location>
</feature>
<dbReference type="InterPro" id="IPR011527">
    <property type="entry name" value="ABC1_TM_dom"/>
</dbReference>
<dbReference type="GO" id="GO:0005524">
    <property type="term" value="F:ATP binding"/>
    <property type="evidence" value="ECO:0007669"/>
    <property type="project" value="UniProtKB-KW"/>
</dbReference>
<evidence type="ECO:0000256" key="3">
    <source>
        <dbReference type="ARBA" id="ARBA00022448"/>
    </source>
</evidence>
<feature type="domain" description="ABC transmembrane type-1" evidence="16">
    <location>
        <begin position="936"/>
        <end position="1225"/>
    </location>
</feature>
<dbReference type="PROSITE" id="PS00211">
    <property type="entry name" value="ABC_TRANSPORTER_1"/>
    <property type="match status" value="2"/>
</dbReference>
<feature type="transmembrane region" description="Helical" evidence="13">
    <location>
        <begin position="434"/>
        <end position="453"/>
    </location>
</feature>